<evidence type="ECO:0000313" key="1">
    <source>
        <dbReference type="EMBL" id="GAF83347.1"/>
    </source>
</evidence>
<accession>X0T588</accession>
<feature type="non-terminal residue" evidence="1">
    <location>
        <position position="210"/>
    </location>
</feature>
<dbReference type="Gene3D" id="2.60.120.200">
    <property type="match status" value="1"/>
</dbReference>
<comment type="caution">
    <text evidence="1">The sequence shown here is derived from an EMBL/GenBank/DDBJ whole genome shotgun (WGS) entry which is preliminary data.</text>
</comment>
<sequence length="210" mass="22912">MDARQRSGFWQGKAGLAGCLWVFVATLSPAAAGQAQQHDVQYGLAAIYPGDVGIANDPDVILFEDYELADMDQLRAKGWRWSPGAEGKVYTLSGDPAQAFAGKRCLVKRAEAGQNGAIMPHDLDPPASEAVYHRVYLKYPRHGPAVRVMGTCGVKDGWPTWKAIGSAGLPSDGTNYWCVTLTFRPGPAGYRPMWYPYHADQKGPWGSNWP</sequence>
<proteinExistence type="predicted"/>
<dbReference type="EMBL" id="BARS01002247">
    <property type="protein sequence ID" value="GAF83347.1"/>
    <property type="molecule type" value="Genomic_DNA"/>
</dbReference>
<gene>
    <name evidence="1" type="ORF">S01H1_04238</name>
</gene>
<protein>
    <submittedName>
        <fullName evidence="1">Uncharacterized protein</fullName>
    </submittedName>
</protein>
<organism evidence="1">
    <name type="scientific">marine sediment metagenome</name>
    <dbReference type="NCBI Taxonomy" id="412755"/>
    <lineage>
        <taxon>unclassified sequences</taxon>
        <taxon>metagenomes</taxon>
        <taxon>ecological metagenomes</taxon>
    </lineage>
</organism>
<name>X0T588_9ZZZZ</name>
<dbReference type="AlphaFoldDB" id="X0T588"/>
<reference evidence="1" key="1">
    <citation type="journal article" date="2014" name="Front. Microbiol.">
        <title>High frequency of phylogenetically diverse reductive dehalogenase-homologous genes in deep subseafloor sedimentary metagenomes.</title>
        <authorList>
            <person name="Kawai M."/>
            <person name="Futagami T."/>
            <person name="Toyoda A."/>
            <person name="Takaki Y."/>
            <person name="Nishi S."/>
            <person name="Hori S."/>
            <person name="Arai W."/>
            <person name="Tsubouchi T."/>
            <person name="Morono Y."/>
            <person name="Uchiyama I."/>
            <person name="Ito T."/>
            <person name="Fujiyama A."/>
            <person name="Inagaki F."/>
            <person name="Takami H."/>
        </authorList>
    </citation>
    <scope>NUCLEOTIDE SEQUENCE</scope>
    <source>
        <strain evidence="1">Expedition CK06-06</strain>
    </source>
</reference>